<organism evidence="1 2">
    <name type="scientific">Brassica cretica</name>
    <name type="common">Mustard</name>
    <dbReference type="NCBI Taxonomy" id="69181"/>
    <lineage>
        <taxon>Eukaryota</taxon>
        <taxon>Viridiplantae</taxon>
        <taxon>Streptophyta</taxon>
        <taxon>Embryophyta</taxon>
        <taxon>Tracheophyta</taxon>
        <taxon>Spermatophyta</taxon>
        <taxon>Magnoliopsida</taxon>
        <taxon>eudicotyledons</taxon>
        <taxon>Gunneridae</taxon>
        <taxon>Pentapetalae</taxon>
        <taxon>rosids</taxon>
        <taxon>malvids</taxon>
        <taxon>Brassicales</taxon>
        <taxon>Brassicaceae</taxon>
        <taxon>Brassiceae</taxon>
        <taxon>Brassica</taxon>
    </lineage>
</organism>
<gene>
    <name evidence="1" type="ORF">DY000_02031890</name>
</gene>
<dbReference type="Proteomes" id="UP000266723">
    <property type="component" value="Unassembled WGS sequence"/>
</dbReference>
<evidence type="ECO:0000313" key="1">
    <source>
        <dbReference type="EMBL" id="KAF3580685.1"/>
    </source>
</evidence>
<evidence type="ECO:0000313" key="2">
    <source>
        <dbReference type="Proteomes" id="UP000266723"/>
    </source>
</evidence>
<dbReference type="EMBL" id="QGKV02000649">
    <property type="protein sequence ID" value="KAF3580685.1"/>
    <property type="molecule type" value="Genomic_DNA"/>
</dbReference>
<accession>A0ABQ7DTZ0</accession>
<sequence>MDVEVSYLVEESIDSKLVSFQYTTIQRLEDWLLISKVSEVTGVVDVQFLHMHLLYYARPDLVIEDFQEIVSFSSAHWLLYLGNICVTGASLPNDH</sequence>
<proteinExistence type="predicted"/>
<name>A0ABQ7DTZ0_BRACR</name>
<protein>
    <submittedName>
        <fullName evidence="1">Uncharacterized protein</fullName>
    </submittedName>
</protein>
<reference evidence="1 2" key="1">
    <citation type="journal article" date="2020" name="BMC Genomics">
        <title>Intraspecific diversification of the crop wild relative Brassica cretica Lam. using demographic model selection.</title>
        <authorList>
            <person name="Kioukis A."/>
            <person name="Michalopoulou V.A."/>
            <person name="Briers L."/>
            <person name="Pirintsos S."/>
            <person name="Studholme D.J."/>
            <person name="Pavlidis P."/>
            <person name="Sarris P.F."/>
        </authorList>
    </citation>
    <scope>NUCLEOTIDE SEQUENCE [LARGE SCALE GENOMIC DNA]</scope>
    <source>
        <strain evidence="2">cv. PFS-1207/04</strain>
    </source>
</reference>
<comment type="caution">
    <text evidence="1">The sequence shown here is derived from an EMBL/GenBank/DDBJ whole genome shotgun (WGS) entry which is preliminary data.</text>
</comment>
<keyword evidence="2" id="KW-1185">Reference proteome</keyword>